<proteinExistence type="inferred from homology"/>
<accession>A0ABU2MS23</accession>
<sequence length="433" mass="45461">MVWRSQRAVTVIAAGLALGLTAACGSGGGSADDDGPVTITWQAAPFGDRSDDARHYLVDAFEREHPGIDVEVVSAPTNVDTNRASLATQILGQASTPDVYNGDVSWAAQFASAGLALPIGDHVAAGFWDKFDPATVAGASFEGTAYGVPLTLDQSFLYYREDLLEKHGLPVPTTWEEVAEQSEILREAGDVDYGVAWQGASYEGLTCVVNEFLAAGGGGLVTADGSRPDVAAPGSRGALEFLGGLIDDGVSPRATTTYQEPQALQAFTGGQAAFLRNWSYAYDTANAAGSGVAGRVGVTAMPALEQGDGTRASTVGGWNVYINPHTRQQEAALTFVQWLTGAETQRLMAERSSTIPTVDSVRNAPEVRELSPVLRASADNDLVSRPTTSPYYTQVSQATYTTVNSMLSGSLSASEAVRRLASDIEAALAGRRL</sequence>
<name>A0ABU2MS23_9ACTN</name>
<dbReference type="InterPro" id="IPR006059">
    <property type="entry name" value="SBP"/>
</dbReference>
<comment type="caution">
    <text evidence="5">The sequence shown here is derived from an EMBL/GenBank/DDBJ whole genome shotgun (WGS) entry which is preliminary data.</text>
</comment>
<dbReference type="CDD" id="cd14750">
    <property type="entry name" value="PBP2_TMBP"/>
    <property type="match status" value="1"/>
</dbReference>
<dbReference type="EMBL" id="JAVREL010000009">
    <property type="protein sequence ID" value="MDT0344437.1"/>
    <property type="molecule type" value="Genomic_DNA"/>
</dbReference>
<feature type="chain" id="PRO_5045960769" evidence="4">
    <location>
        <begin position="32"/>
        <end position="433"/>
    </location>
</feature>
<dbReference type="SUPFAM" id="SSF53850">
    <property type="entry name" value="Periplasmic binding protein-like II"/>
    <property type="match status" value="1"/>
</dbReference>
<evidence type="ECO:0000256" key="3">
    <source>
        <dbReference type="ARBA" id="ARBA00022729"/>
    </source>
</evidence>
<dbReference type="PANTHER" id="PTHR30061">
    <property type="entry name" value="MALTOSE-BINDING PERIPLASMIC PROTEIN"/>
    <property type="match status" value="1"/>
</dbReference>
<evidence type="ECO:0000256" key="1">
    <source>
        <dbReference type="ARBA" id="ARBA00008520"/>
    </source>
</evidence>
<keyword evidence="3 4" id="KW-0732">Signal</keyword>
<feature type="signal peptide" evidence="4">
    <location>
        <begin position="1"/>
        <end position="31"/>
    </location>
</feature>
<reference evidence="6" key="1">
    <citation type="submission" date="2023-07" db="EMBL/GenBank/DDBJ databases">
        <title>30 novel species of actinomycetes from the DSMZ collection.</title>
        <authorList>
            <person name="Nouioui I."/>
        </authorList>
    </citation>
    <scope>NUCLEOTIDE SEQUENCE [LARGE SCALE GENOMIC DNA]</scope>
    <source>
        <strain evidence="6">DSM 44938</strain>
    </source>
</reference>
<comment type="similarity">
    <text evidence="1">Belongs to the bacterial solute-binding protein 1 family.</text>
</comment>
<dbReference type="PANTHER" id="PTHR30061:SF50">
    <property type="entry name" value="MALTOSE_MALTODEXTRIN-BINDING PERIPLASMIC PROTEIN"/>
    <property type="match status" value="1"/>
</dbReference>
<evidence type="ECO:0000313" key="6">
    <source>
        <dbReference type="Proteomes" id="UP001183246"/>
    </source>
</evidence>
<dbReference type="Pfam" id="PF01547">
    <property type="entry name" value="SBP_bac_1"/>
    <property type="match status" value="1"/>
</dbReference>
<evidence type="ECO:0000313" key="5">
    <source>
        <dbReference type="EMBL" id="MDT0344437.1"/>
    </source>
</evidence>
<keyword evidence="6" id="KW-1185">Reference proteome</keyword>
<dbReference type="PROSITE" id="PS51257">
    <property type="entry name" value="PROKAR_LIPOPROTEIN"/>
    <property type="match status" value="1"/>
</dbReference>
<protein>
    <submittedName>
        <fullName evidence="5">ABC transporter substrate-binding protein</fullName>
    </submittedName>
</protein>
<organism evidence="5 6">
    <name type="scientific">Streptomyces litchfieldiae</name>
    <dbReference type="NCBI Taxonomy" id="3075543"/>
    <lineage>
        <taxon>Bacteria</taxon>
        <taxon>Bacillati</taxon>
        <taxon>Actinomycetota</taxon>
        <taxon>Actinomycetes</taxon>
        <taxon>Kitasatosporales</taxon>
        <taxon>Streptomycetaceae</taxon>
        <taxon>Streptomyces</taxon>
    </lineage>
</organism>
<dbReference type="Gene3D" id="3.40.190.10">
    <property type="entry name" value="Periplasmic binding protein-like II"/>
    <property type="match status" value="2"/>
</dbReference>
<evidence type="ECO:0000256" key="4">
    <source>
        <dbReference type="SAM" id="SignalP"/>
    </source>
</evidence>
<gene>
    <name evidence="5" type="ORF">RM590_17705</name>
</gene>
<keyword evidence="2" id="KW-0813">Transport</keyword>
<dbReference type="RefSeq" id="WP_311705558.1">
    <property type="nucleotide sequence ID" value="NZ_JAVREL010000009.1"/>
</dbReference>
<dbReference type="Proteomes" id="UP001183246">
    <property type="component" value="Unassembled WGS sequence"/>
</dbReference>
<evidence type="ECO:0000256" key="2">
    <source>
        <dbReference type="ARBA" id="ARBA00022448"/>
    </source>
</evidence>